<keyword evidence="1" id="KW-0472">Membrane</keyword>
<accession>A0AAV4DUE2</accession>
<keyword evidence="3" id="KW-1185">Reference proteome</keyword>
<evidence type="ECO:0000313" key="3">
    <source>
        <dbReference type="Proteomes" id="UP000735302"/>
    </source>
</evidence>
<keyword evidence="1" id="KW-1133">Transmembrane helix</keyword>
<organism evidence="2 3">
    <name type="scientific">Plakobranchus ocellatus</name>
    <dbReference type="NCBI Taxonomy" id="259542"/>
    <lineage>
        <taxon>Eukaryota</taxon>
        <taxon>Metazoa</taxon>
        <taxon>Spiralia</taxon>
        <taxon>Lophotrochozoa</taxon>
        <taxon>Mollusca</taxon>
        <taxon>Gastropoda</taxon>
        <taxon>Heterobranchia</taxon>
        <taxon>Euthyneura</taxon>
        <taxon>Panpulmonata</taxon>
        <taxon>Sacoglossa</taxon>
        <taxon>Placobranchoidea</taxon>
        <taxon>Plakobranchidae</taxon>
        <taxon>Plakobranchus</taxon>
    </lineage>
</organism>
<gene>
    <name evidence="2" type="ORF">PoB_007422800</name>
</gene>
<dbReference type="EMBL" id="BLXT01008342">
    <property type="protein sequence ID" value="GFO47723.1"/>
    <property type="molecule type" value="Genomic_DNA"/>
</dbReference>
<evidence type="ECO:0000313" key="2">
    <source>
        <dbReference type="EMBL" id="GFO47723.1"/>
    </source>
</evidence>
<proteinExistence type="predicted"/>
<dbReference type="Proteomes" id="UP000735302">
    <property type="component" value="Unassembled WGS sequence"/>
</dbReference>
<reference evidence="2 3" key="1">
    <citation type="journal article" date="2021" name="Elife">
        <title>Chloroplast acquisition without the gene transfer in kleptoplastic sea slugs, Plakobranchus ocellatus.</title>
        <authorList>
            <person name="Maeda T."/>
            <person name="Takahashi S."/>
            <person name="Yoshida T."/>
            <person name="Shimamura S."/>
            <person name="Takaki Y."/>
            <person name="Nagai Y."/>
            <person name="Toyoda A."/>
            <person name="Suzuki Y."/>
            <person name="Arimoto A."/>
            <person name="Ishii H."/>
            <person name="Satoh N."/>
            <person name="Nishiyama T."/>
            <person name="Hasebe M."/>
            <person name="Maruyama T."/>
            <person name="Minagawa J."/>
            <person name="Obokata J."/>
            <person name="Shigenobu S."/>
        </authorList>
    </citation>
    <scope>NUCLEOTIDE SEQUENCE [LARGE SCALE GENOMIC DNA]</scope>
</reference>
<protein>
    <submittedName>
        <fullName evidence="2">Uncharacterized protein</fullName>
    </submittedName>
</protein>
<evidence type="ECO:0000256" key="1">
    <source>
        <dbReference type="SAM" id="Phobius"/>
    </source>
</evidence>
<sequence>MVYWNSNSQHKDWCTSHWATNSPLSAGQNWKKNNRFVARKVCDDAILEVYSEFPTISLVDILQHGAKYEDGGAWLETLLVLMLRILFWLDFLFWEYAVPWCYKKKEEEDKKKKKATHNNNNNNDKTMIYCGVLAQPS</sequence>
<keyword evidence="1" id="KW-0812">Transmembrane</keyword>
<dbReference type="AlphaFoldDB" id="A0AAV4DUE2"/>
<name>A0AAV4DUE2_9GAST</name>
<feature type="transmembrane region" description="Helical" evidence="1">
    <location>
        <begin position="78"/>
        <end position="102"/>
    </location>
</feature>
<comment type="caution">
    <text evidence="2">The sequence shown here is derived from an EMBL/GenBank/DDBJ whole genome shotgun (WGS) entry which is preliminary data.</text>
</comment>